<proteinExistence type="predicted"/>
<evidence type="ECO:0000256" key="1">
    <source>
        <dbReference type="SAM" id="MobiDB-lite"/>
    </source>
</evidence>
<keyword evidence="2" id="KW-0472">Membrane</keyword>
<evidence type="ECO:0000313" key="3">
    <source>
        <dbReference type="EMBL" id="OLY81230.1"/>
    </source>
</evidence>
<evidence type="ECO:0000256" key="2">
    <source>
        <dbReference type="SAM" id="Phobius"/>
    </source>
</evidence>
<feature type="transmembrane region" description="Helical" evidence="2">
    <location>
        <begin position="178"/>
        <end position="195"/>
    </location>
</feature>
<keyword evidence="4" id="KW-1185">Reference proteome</keyword>
<gene>
    <name evidence="3" type="ORF">AYI68_g4671</name>
</gene>
<feature type="transmembrane region" description="Helical" evidence="2">
    <location>
        <begin position="154"/>
        <end position="172"/>
    </location>
</feature>
<protein>
    <submittedName>
        <fullName evidence="3">Uncharacterized protein</fullName>
    </submittedName>
</protein>
<feature type="region of interest" description="Disordered" evidence="1">
    <location>
        <begin position="349"/>
        <end position="390"/>
    </location>
</feature>
<evidence type="ECO:0000313" key="4">
    <source>
        <dbReference type="Proteomes" id="UP000187455"/>
    </source>
</evidence>
<accession>A0A1R0GWF5</accession>
<name>A0A1R0GWF5_9FUNG</name>
<sequence length="634" mass="72423">MDDPLGKLNGSKIEYLTPSSKIPQQGDLKIHDKISALKSSKKRNVIKKFIRKARESNPFFGPNDPSPLKIPNQSSFTELLTKKSFEVISDHSVPIYHGLSKTQFKELHFSDSESNFGSLLKSQEKRNMPLEPSEYERLINSGASRCITWKNRQSTRLTLFILSVSFLLTILLPEKLVYKFLLLAIGFEFFVLFFLKVKFVRYRKLLLYPEWILWSNKTDLEIAIDLYHKENPLNVRISRLKNYPQSKTAMAWMIGAPVKNHTFMSKQIPDFCPKNRRKNPPKLKKHLSSIEKNKRKKKKIPYIKLDGSHSNLDGRDLDISTHEENINGHQPWLNKRAWKSESHIVREKKGVFRNNTRDSEESSSLQVPPQVVPPGLSSNRLDESDSASKLSPRSLIPELFRRRSSLSSSNTPKRRSAVSDSGVLERSVYDDFSPGSDFQVDLFRKFSPIKPIFGGFVNKIGCYLPLNENFKGYLNKEYVDSISENGISHSIQYEPSFESVSTNNCCWSSEVSVSSVYKSNEAYTYDESTFNRSSPPRSLLGIPETMDEINPHFELPDSPCPDSSSIKLNLDSVSLNSISSSKSDLSKNSRFSNLKNDSMVSNMFKSINKKKDRVVEKSMSSTIEFVNNLKSKFS</sequence>
<dbReference type="AlphaFoldDB" id="A0A1R0GWF5"/>
<feature type="compositionally biased region" description="Low complexity" evidence="1">
    <location>
        <begin position="362"/>
        <end position="378"/>
    </location>
</feature>
<dbReference type="EMBL" id="LSSL01002653">
    <property type="protein sequence ID" value="OLY81230.1"/>
    <property type="molecule type" value="Genomic_DNA"/>
</dbReference>
<organism evidence="3 4">
    <name type="scientific">Smittium mucronatum</name>
    <dbReference type="NCBI Taxonomy" id="133383"/>
    <lineage>
        <taxon>Eukaryota</taxon>
        <taxon>Fungi</taxon>
        <taxon>Fungi incertae sedis</taxon>
        <taxon>Zoopagomycota</taxon>
        <taxon>Kickxellomycotina</taxon>
        <taxon>Harpellomycetes</taxon>
        <taxon>Harpellales</taxon>
        <taxon>Legeriomycetaceae</taxon>
        <taxon>Smittium</taxon>
    </lineage>
</organism>
<dbReference type="Proteomes" id="UP000187455">
    <property type="component" value="Unassembled WGS sequence"/>
</dbReference>
<comment type="caution">
    <text evidence="3">The sequence shown here is derived from an EMBL/GenBank/DDBJ whole genome shotgun (WGS) entry which is preliminary data.</text>
</comment>
<feature type="compositionally biased region" description="Basic and acidic residues" evidence="1">
    <location>
        <begin position="349"/>
        <end position="360"/>
    </location>
</feature>
<dbReference type="STRING" id="133383.A0A1R0GWF5"/>
<feature type="region of interest" description="Disordered" evidence="1">
    <location>
        <begin position="274"/>
        <end position="300"/>
    </location>
</feature>
<reference evidence="3 4" key="1">
    <citation type="journal article" date="2016" name="Mol. Biol. Evol.">
        <title>Genome-Wide Survey of Gut Fungi (Harpellales) Reveals the First Horizontally Transferred Ubiquitin Gene from a Mosquito Host.</title>
        <authorList>
            <person name="Wang Y."/>
            <person name="White M.M."/>
            <person name="Kvist S."/>
            <person name="Moncalvo J.M."/>
        </authorList>
    </citation>
    <scope>NUCLEOTIDE SEQUENCE [LARGE SCALE GENOMIC DNA]</scope>
    <source>
        <strain evidence="3 4">ALG-7-W6</strain>
    </source>
</reference>
<keyword evidence="2" id="KW-1133">Transmembrane helix</keyword>
<keyword evidence="2" id="KW-0812">Transmembrane</keyword>